<comment type="caution">
    <text evidence="2">The sequence shown here is derived from an EMBL/GenBank/DDBJ whole genome shotgun (WGS) entry which is preliminary data.</text>
</comment>
<evidence type="ECO:0000313" key="3">
    <source>
        <dbReference type="Proteomes" id="UP000321058"/>
    </source>
</evidence>
<keyword evidence="3" id="KW-1185">Reference proteome</keyword>
<protein>
    <submittedName>
        <fullName evidence="2">Uncharacterized protein</fullName>
    </submittedName>
</protein>
<evidence type="ECO:0000313" key="2">
    <source>
        <dbReference type="EMBL" id="GEP56048.1"/>
    </source>
</evidence>
<feature type="transmembrane region" description="Helical" evidence="1">
    <location>
        <begin position="57"/>
        <end position="79"/>
    </location>
</feature>
<organism evidence="2 3">
    <name type="scientific">Reyranella soli</name>
    <dbReference type="NCBI Taxonomy" id="1230389"/>
    <lineage>
        <taxon>Bacteria</taxon>
        <taxon>Pseudomonadati</taxon>
        <taxon>Pseudomonadota</taxon>
        <taxon>Alphaproteobacteria</taxon>
        <taxon>Hyphomicrobiales</taxon>
        <taxon>Reyranellaceae</taxon>
        <taxon>Reyranella</taxon>
    </lineage>
</organism>
<proteinExistence type="predicted"/>
<sequence length="145" mass="15769">MQRWLGTAVVGFLAGALWMLVLTQAAYWLVARFGLQPESVVPVKAVAQEVRRMAVPLYTAGALWAGLCGAVAAVLVEWLFGRRTGLAAPVLFAAIFLIFQRLHGGYLSFAHVEFVLVFAIVWALGTWLVMVGVRVAATRLQGRKG</sequence>
<feature type="transmembrane region" description="Helical" evidence="1">
    <location>
        <begin position="114"/>
        <end position="137"/>
    </location>
</feature>
<feature type="transmembrane region" description="Helical" evidence="1">
    <location>
        <begin position="86"/>
        <end position="102"/>
    </location>
</feature>
<name>A0A512NAS8_9HYPH</name>
<keyword evidence="1" id="KW-0472">Membrane</keyword>
<evidence type="ECO:0000256" key="1">
    <source>
        <dbReference type="SAM" id="Phobius"/>
    </source>
</evidence>
<dbReference type="AlphaFoldDB" id="A0A512NAS8"/>
<gene>
    <name evidence="2" type="ORF">RSO01_32140</name>
</gene>
<keyword evidence="1" id="KW-0812">Transmembrane</keyword>
<keyword evidence="1" id="KW-1133">Transmembrane helix</keyword>
<dbReference type="Proteomes" id="UP000321058">
    <property type="component" value="Unassembled WGS sequence"/>
</dbReference>
<accession>A0A512NAS8</accession>
<dbReference type="EMBL" id="BKAJ01000054">
    <property type="protein sequence ID" value="GEP56048.1"/>
    <property type="molecule type" value="Genomic_DNA"/>
</dbReference>
<feature type="transmembrane region" description="Helical" evidence="1">
    <location>
        <begin position="7"/>
        <end position="30"/>
    </location>
</feature>
<dbReference type="RefSeq" id="WP_170303103.1">
    <property type="nucleotide sequence ID" value="NZ_BKAJ01000054.1"/>
</dbReference>
<reference evidence="2 3" key="1">
    <citation type="submission" date="2019-07" db="EMBL/GenBank/DDBJ databases">
        <title>Whole genome shotgun sequence of Reyranella soli NBRC 108950.</title>
        <authorList>
            <person name="Hosoyama A."/>
            <person name="Uohara A."/>
            <person name="Ohji S."/>
            <person name="Ichikawa N."/>
        </authorList>
    </citation>
    <scope>NUCLEOTIDE SEQUENCE [LARGE SCALE GENOMIC DNA]</scope>
    <source>
        <strain evidence="2 3">NBRC 108950</strain>
    </source>
</reference>